<organism evidence="9 10">
    <name type="scientific">Talaromyces stipitatus (strain ATCC 10500 / CBS 375.48 / QM 6759 / NRRL 1006)</name>
    <name type="common">Penicillium stipitatum</name>
    <dbReference type="NCBI Taxonomy" id="441959"/>
    <lineage>
        <taxon>Eukaryota</taxon>
        <taxon>Fungi</taxon>
        <taxon>Dikarya</taxon>
        <taxon>Ascomycota</taxon>
        <taxon>Pezizomycotina</taxon>
        <taxon>Eurotiomycetes</taxon>
        <taxon>Eurotiomycetidae</taxon>
        <taxon>Eurotiales</taxon>
        <taxon>Trichocomaceae</taxon>
        <taxon>Talaromyces</taxon>
        <taxon>Talaromyces sect. Talaromyces</taxon>
    </lineage>
</organism>
<comment type="subcellular location">
    <subcellularLocation>
        <location evidence="1">Membrane</location>
        <topology evidence="1">Multi-pass membrane protein</topology>
    </subcellularLocation>
</comment>
<dbReference type="OrthoDB" id="2117453at2759"/>
<dbReference type="VEuPathDB" id="FungiDB:TSTA_120590"/>
<keyword evidence="3 6" id="KW-1133">Transmembrane helix</keyword>
<evidence type="ECO:0000256" key="5">
    <source>
        <dbReference type="SAM" id="MobiDB-lite"/>
    </source>
</evidence>
<gene>
    <name evidence="9" type="ORF">TSTA_120590</name>
</gene>
<evidence type="ECO:0000256" key="2">
    <source>
        <dbReference type="ARBA" id="ARBA00022692"/>
    </source>
</evidence>
<dbReference type="GO" id="GO:0016020">
    <property type="term" value="C:membrane"/>
    <property type="evidence" value="ECO:0007669"/>
    <property type="project" value="UniProtKB-SubCell"/>
</dbReference>
<dbReference type="RefSeq" id="XP_002482304.1">
    <property type="nucleotide sequence ID" value="XM_002482259.1"/>
</dbReference>
<feature type="signal peptide" evidence="7">
    <location>
        <begin position="1"/>
        <end position="17"/>
    </location>
</feature>
<keyword evidence="4 6" id="KW-0472">Membrane</keyword>
<dbReference type="HOGENOM" id="CLU_116841_0_0_1"/>
<dbReference type="EMBL" id="EQ962655">
    <property type="protein sequence ID" value="EED18312.1"/>
    <property type="molecule type" value="Genomic_DNA"/>
</dbReference>
<keyword evidence="7" id="KW-0732">Signal</keyword>
<accession>B8MDT3</accession>
<sequence length="208" mass="22540">MLLFSTIMLSLLSFGLASSITELGMVAYGVWVYGSDYTYAYYCGYSVCEETVKGHVPDVVSFLMFASVWSTLATAVAIGLPLYYHKHNGHHHNSWLAPSLIVLHFLTWVFWLAGFAYLAYLIGSSGTGIIAAILAFGIINWILYTVLFVLSFLAIFNIMQGEWPGYLVMKGRGSASAPAPAPAPAATETTAYTGAPAEPKYEGPQLTA</sequence>
<feature type="domain" description="MARVEL" evidence="8">
    <location>
        <begin position="7"/>
        <end position="150"/>
    </location>
</feature>
<dbReference type="Pfam" id="PF01284">
    <property type="entry name" value="MARVEL"/>
    <property type="match status" value="1"/>
</dbReference>
<evidence type="ECO:0000256" key="3">
    <source>
        <dbReference type="ARBA" id="ARBA00022989"/>
    </source>
</evidence>
<name>B8MDT3_TALSN</name>
<dbReference type="InterPro" id="IPR008253">
    <property type="entry name" value="Marvel"/>
</dbReference>
<dbReference type="GeneID" id="8100043"/>
<dbReference type="AlphaFoldDB" id="B8MDT3"/>
<evidence type="ECO:0000313" key="9">
    <source>
        <dbReference type="EMBL" id="EED18312.1"/>
    </source>
</evidence>
<evidence type="ECO:0000256" key="7">
    <source>
        <dbReference type="SAM" id="SignalP"/>
    </source>
</evidence>
<reference evidence="10" key="1">
    <citation type="journal article" date="2015" name="Genome Announc.">
        <title>Genome sequence of the AIDS-associated pathogen Penicillium marneffei (ATCC18224) and its near taxonomic relative Talaromyces stipitatus (ATCC10500).</title>
        <authorList>
            <person name="Nierman W.C."/>
            <person name="Fedorova-Abrams N.D."/>
            <person name="Andrianopoulos A."/>
        </authorList>
    </citation>
    <scope>NUCLEOTIDE SEQUENCE [LARGE SCALE GENOMIC DNA]</scope>
    <source>
        <strain evidence="10">ATCC 10500 / CBS 375.48 / QM 6759 / NRRL 1006</strain>
    </source>
</reference>
<feature type="transmembrane region" description="Helical" evidence="6">
    <location>
        <begin position="129"/>
        <end position="156"/>
    </location>
</feature>
<dbReference type="Proteomes" id="UP000001745">
    <property type="component" value="Unassembled WGS sequence"/>
</dbReference>
<keyword evidence="2 6" id="KW-0812">Transmembrane</keyword>
<protein>
    <submittedName>
        <fullName evidence="9">Integral membrane protein</fullName>
    </submittedName>
</protein>
<feature type="chain" id="PRO_5002877547" evidence="7">
    <location>
        <begin position="18"/>
        <end position="208"/>
    </location>
</feature>
<dbReference type="InParanoid" id="B8MDT3"/>
<evidence type="ECO:0000256" key="1">
    <source>
        <dbReference type="ARBA" id="ARBA00004141"/>
    </source>
</evidence>
<dbReference type="STRING" id="441959.B8MDT3"/>
<feature type="region of interest" description="Disordered" evidence="5">
    <location>
        <begin position="175"/>
        <end position="208"/>
    </location>
</feature>
<proteinExistence type="predicted"/>
<evidence type="ECO:0000259" key="8">
    <source>
        <dbReference type="Pfam" id="PF01284"/>
    </source>
</evidence>
<evidence type="ECO:0000313" key="10">
    <source>
        <dbReference type="Proteomes" id="UP000001745"/>
    </source>
</evidence>
<dbReference type="PhylomeDB" id="B8MDT3"/>
<dbReference type="OMA" id="QGSKEYR"/>
<dbReference type="eggNOG" id="ENOG502RANG">
    <property type="taxonomic scope" value="Eukaryota"/>
</dbReference>
<evidence type="ECO:0000256" key="4">
    <source>
        <dbReference type="ARBA" id="ARBA00023136"/>
    </source>
</evidence>
<keyword evidence="10" id="KW-1185">Reference proteome</keyword>
<feature type="compositionally biased region" description="Low complexity" evidence="5">
    <location>
        <begin position="175"/>
        <end position="198"/>
    </location>
</feature>
<feature type="transmembrane region" description="Helical" evidence="6">
    <location>
        <begin position="95"/>
        <end position="123"/>
    </location>
</feature>
<feature type="transmembrane region" description="Helical" evidence="6">
    <location>
        <begin position="59"/>
        <end position="83"/>
    </location>
</feature>
<evidence type="ECO:0000256" key="6">
    <source>
        <dbReference type="SAM" id="Phobius"/>
    </source>
</evidence>